<dbReference type="AlphaFoldDB" id="A0AAN6UWK8"/>
<feature type="region of interest" description="Disordered" evidence="1">
    <location>
        <begin position="102"/>
        <end position="130"/>
    </location>
</feature>
<evidence type="ECO:0000256" key="1">
    <source>
        <dbReference type="SAM" id="MobiDB-lite"/>
    </source>
</evidence>
<dbReference type="EMBL" id="MU853682">
    <property type="protein sequence ID" value="KAK4139186.1"/>
    <property type="molecule type" value="Genomic_DNA"/>
</dbReference>
<keyword evidence="3" id="KW-1185">Reference proteome</keyword>
<feature type="region of interest" description="Disordered" evidence="1">
    <location>
        <begin position="41"/>
        <end position="73"/>
    </location>
</feature>
<organism evidence="2 3">
    <name type="scientific">Dichotomopilus funicola</name>
    <dbReference type="NCBI Taxonomy" id="1934379"/>
    <lineage>
        <taxon>Eukaryota</taxon>
        <taxon>Fungi</taxon>
        <taxon>Dikarya</taxon>
        <taxon>Ascomycota</taxon>
        <taxon>Pezizomycotina</taxon>
        <taxon>Sordariomycetes</taxon>
        <taxon>Sordariomycetidae</taxon>
        <taxon>Sordariales</taxon>
        <taxon>Chaetomiaceae</taxon>
        <taxon>Dichotomopilus</taxon>
    </lineage>
</organism>
<dbReference type="RefSeq" id="XP_062632557.1">
    <property type="nucleotide sequence ID" value="XM_062782436.1"/>
</dbReference>
<gene>
    <name evidence="2" type="ORF">C8A04DRAFT_33354</name>
</gene>
<name>A0AAN6UWK8_9PEZI</name>
<dbReference type="GeneID" id="87819049"/>
<proteinExistence type="predicted"/>
<reference evidence="2" key="2">
    <citation type="submission" date="2023-05" db="EMBL/GenBank/DDBJ databases">
        <authorList>
            <consortium name="Lawrence Berkeley National Laboratory"/>
            <person name="Steindorff A."/>
            <person name="Hensen N."/>
            <person name="Bonometti L."/>
            <person name="Westerberg I."/>
            <person name="Brannstrom I.O."/>
            <person name="Guillou S."/>
            <person name="Cros-Aarteil S."/>
            <person name="Calhoun S."/>
            <person name="Haridas S."/>
            <person name="Kuo A."/>
            <person name="Mondo S."/>
            <person name="Pangilinan J."/>
            <person name="Riley R."/>
            <person name="Labutti K."/>
            <person name="Andreopoulos B."/>
            <person name="Lipzen A."/>
            <person name="Chen C."/>
            <person name="Yanf M."/>
            <person name="Daum C."/>
            <person name="Ng V."/>
            <person name="Clum A."/>
            <person name="Ohm R."/>
            <person name="Martin F."/>
            <person name="Silar P."/>
            <person name="Natvig D."/>
            <person name="Lalanne C."/>
            <person name="Gautier V."/>
            <person name="Ament-Velasquez S.L."/>
            <person name="Kruys A."/>
            <person name="Hutchinson M.I."/>
            <person name="Powell A.J."/>
            <person name="Barry K."/>
            <person name="Miller A.N."/>
            <person name="Grigoriev I.V."/>
            <person name="Debuchy R."/>
            <person name="Gladieux P."/>
            <person name="Thoren M.H."/>
            <person name="Johannesson H."/>
        </authorList>
    </citation>
    <scope>NUCLEOTIDE SEQUENCE</scope>
    <source>
        <strain evidence="2">CBS 141.50</strain>
    </source>
</reference>
<feature type="non-terminal residue" evidence="2">
    <location>
        <position position="174"/>
    </location>
</feature>
<feature type="compositionally biased region" description="Low complexity" evidence="1">
    <location>
        <begin position="51"/>
        <end position="65"/>
    </location>
</feature>
<protein>
    <submittedName>
        <fullName evidence="2">Uncharacterized protein</fullName>
    </submittedName>
</protein>
<sequence>MSSPSPLTPLPLPQTLDHLLAACTRVSQLVPTAFGLPPDALDNLRGQHVHGNNSNNNSNNSNDRNGGNEDDEKANYRVYKRAIRVEYDLQIHARVPLEQLRGTMLGGSGSGSDTESDEESSSNNNNKWGTIRPTRKSLIQTRELAAVLGAGGQVFNALERVLRELGGLYQGGDG</sequence>
<evidence type="ECO:0000313" key="2">
    <source>
        <dbReference type="EMBL" id="KAK4139186.1"/>
    </source>
</evidence>
<comment type="caution">
    <text evidence="2">The sequence shown here is derived from an EMBL/GenBank/DDBJ whole genome shotgun (WGS) entry which is preliminary data.</text>
</comment>
<accession>A0AAN6UWK8</accession>
<reference evidence="2" key="1">
    <citation type="journal article" date="2023" name="Mol. Phylogenet. Evol.">
        <title>Genome-scale phylogeny and comparative genomics of the fungal order Sordariales.</title>
        <authorList>
            <person name="Hensen N."/>
            <person name="Bonometti L."/>
            <person name="Westerberg I."/>
            <person name="Brannstrom I.O."/>
            <person name="Guillou S."/>
            <person name="Cros-Aarteil S."/>
            <person name="Calhoun S."/>
            <person name="Haridas S."/>
            <person name="Kuo A."/>
            <person name="Mondo S."/>
            <person name="Pangilinan J."/>
            <person name="Riley R."/>
            <person name="LaButti K."/>
            <person name="Andreopoulos B."/>
            <person name="Lipzen A."/>
            <person name="Chen C."/>
            <person name="Yan M."/>
            <person name="Daum C."/>
            <person name="Ng V."/>
            <person name="Clum A."/>
            <person name="Steindorff A."/>
            <person name="Ohm R.A."/>
            <person name="Martin F."/>
            <person name="Silar P."/>
            <person name="Natvig D.O."/>
            <person name="Lalanne C."/>
            <person name="Gautier V."/>
            <person name="Ament-Velasquez S.L."/>
            <person name="Kruys A."/>
            <person name="Hutchinson M.I."/>
            <person name="Powell A.J."/>
            <person name="Barry K."/>
            <person name="Miller A.N."/>
            <person name="Grigoriev I.V."/>
            <person name="Debuchy R."/>
            <person name="Gladieux P."/>
            <person name="Hiltunen Thoren M."/>
            <person name="Johannesson H."/>
        </authorList>
    </citation>
    <scope>NUCLEOTIDE SEQUENCE</scope>
    <source>
        <strain evidence="2">CBS 141.50</strain>
    </source>
</reference>
<dbReference type="Proteomes" id="UP001302676">
    <property type="component" value="Unassembled WGS sequence"/>
</dbReference>
<evidence type="ECO:0000313" key="3">
    <source>
        <dbReference type="Proteomes" id="UP001302676"/>
    </source>
</evidence>